<protein>
    <submittedName>
        <fullName evidence="3">Uncharacterized protein</fullName>
    </submittedName>
</protein>
<gene>
    <name evidence="3" type="primary">Acey_s0030.g2168</name>
    <name evidence="3" type="ORF">Y032_0030g2168</name>
</gene>
<organism evidence="3 4">
    <name type="scientific">Ancylostoma ceylanicum</name>
    <dbReference type="NCBI Taxonomy" id="53326"/>
    <lineage>
        <taxon>Eukaryota</taxon>
        <taxon>Metazoa</taxon>
        <taxon>Ecdysozoa</taxon>
        <taxon>Nematoda</taxon>
        <taxon>Chromadorea</taxon>
        <taxon>Rhabditida</taxon>
        <taxon>Rhabditina</taxon>
        <taxon>Rhabditomorpha</taxon>
        <taxon>Strongyloidea</taxon>
        <taxon>Ancylostomatidae</taxon>
        <taxon>Ancylostomatinae</taxon>
        <taxon>Ancylostoma</taxon>
    </lineage>
</organism>
<dbReference type="Proteomes" id="UP000024635">
    <property type="component" value="Unassembled WGS sequence"/>
</dbReference>
<evidence type="ECO:0000256" key="1">
    <source>
        <dbReference type="SAM" id="MobiDB-lite"/>
    </source>
</evidence>
<keyword evidence="2" id="KW-0732">Signal</keyword>
<feature type="chain" id="PRO_5001488605" evidence="2">
    <location>
        <begin position="20"/>
        <end position="104"/>
    </location>
</feature>
<reference evidence="4" key="1">
    <citation type="journal article" date="2015" name="Nat. Genet.">
        <title>The genome and transcriptome of the zoonotic hookworm Ancylostoma ceylanicum identify infection-specific gene families.</title>
        <authorList>
            <person name="Schwarz E.M."/>
            <person name="Hu Y."/>
            <person name="Antoshechkin I."/>
            <person name="Miller M.M."/>
            <person name="Sternberg P.W."/>
            <person name="Aroian R.V."/>
        </authorList>
    </citation>
    <scope>NUCLEOTIDE SEQUENCE</scope>
    <source>
        <strain evidence="4">HY135</strain>
    </source>
</reference>
<dbReference type="EMBL" id="JARK01001366">
    <property type="protein sequence ID" value="EYC17607.1"/>
    <property type="molecule type" value="Genomic_DNA"/>
</dbReference>
<evidence type="ECO:0000313" key="4">
    <source>
        <dbReference type="Proteomes" id="UP000024635"/>
    </source>
</evidence>
<evidence type="ECO:0000256" key="2">
    <source>
        <dbReference type="SAM" id="SignalP"/>
    </source>
</evidence>
<dbReference type="AlphaFoldDB" id="A0A016US32"/>
<evidence type="ECO:0000313" key="3">
    <source>
        <dbReference type="EMBL" id="EYC17607.1"/>
    </source>
</evidence>
<keyword evidence="4" id="KW-1185">Reference proteome</keyword>
<feature type="signal peptide" evidence="2">
    <location>
        <begin position="1"/>
        <end position="19"/>
    </location>
</feature>
<name>A0A016US32_9BILA</name>
<proteinExistence type="predicted"/>
<feature type="region of interest" description="Disordered" evidence="1">
    <location>
        <begin position="82"/>
        <end position="104"/>
    </location>
</feature>
<sequence>MLCVYLFIFTAVSLSLSAAAIPGVERPPADCERPKNFPEWKSKSLVEKINLRRWLMVQGKQKNGPLESYLPVGENVVEMLSTNLPSQTSEERKLSQKYSSEETF</sequence>
<accession>A0A016US32</accession>
<comment type="caution">
    <text evidence="3">The sequence shown here is derived from an EMBL/GenBank/DDBJ whole genome shotgun (WGS) entry which is preliminary data.</text>
</comment>